<evidence type="ECO:0000313" key="5">
    <source>
        <dbReference type="Proteomes" id="UP000617628"/>
    </source>
</evidence>
<dbReference type="Gene3D" id="3.10.350.10">
    <property type="entry name" value="LysM domain"/>
    <property type="match status" value="1"/>
</dbReference>
<keyword evidence="2" id="KW-0812">Transmembrane</keyword>
<gene>
    <name evidence="4" type="ORF">JIN87_14850</name>
</gene>
<keyword evidence="2" id="KW-0472">Membrane</keyword>
<feature type="domain" description="LysM" evidence="3">
    <location>
        <begin position="163"/>
        <end position="207"/>
    </location>
</feature>
<feature type="region of interest" description="Disordered" evidence="1">
    <location>
        <begin position="132"/>
        <end position="162"/>
    </location>
</feature>
<feature type="transmembrane region" description="Helical" evidence="2">
    <location>
        <begin position="17"/>
        <end position="38"/>
    </location>
</feature>
<dbReference type="RefSeq" id="WP_200356368.1">
    <property type="nucleotide sequence ID" value="NZ_JAENIL010000027.1"/>
</dbReference>
<name>A0A934RV00_9BACT</name>
<accession>A0A934RV00</accession>
<reference evidence="4" key="1">
    <citation type="submission" date="2021-01" db="EMBL/GenBank/DDBJ databases">
        <title>Modified the classification status of verrucomicrobia.</title>
        <authorList>
            <person name="Feng X."/>
        </authorList>
    </citation>
    <scope>NUCLEOTIDE SEQUENCE</scope>
    <source>
        <strain evidence="4">KCTC 13126</strain>
    </source>
</reference>
<evidence type="ECO:0000256" key="2">
    <source>
        <dbReference type="SAM" id="Phobius"/>
    </source>
</evidence>
<evidence type="ECO:0000259" key="3">
    <source>
        <dbReference type="PROSITE" id="PS51782"/>
    </source>
</evidence>
<evidence type="ECO:0000256" key="1">
    <source>
        <dbReference type="SAM" id="MobiDB-lite"/>
    </source>
</evidence>
<protein>
    <submittedName>
        <fullName evidence="4">LysM peptidoglycan-binding domain-containing protein</fullName>
    </submittedName>
</protein>
<keyword evidence="5" id="KW-1185">Reference proteome</keyword>
<dbReference type="SUPFAM" id="SSF54106">
    <property type="entry name" value="LysM domain"/>
    <property type="match status" value="1"/>
</dbReference>
<dbReference type="InterPro" id="IPR018392">
    <property type="entry name" value="LysM"/>
</dbReference>
<organism evidence="4 5">
    <name type="scientific">Pelagicoccus mobilis</name>
    <dbReference type="NCBI Taxonomy" id="415221"/>
    <lineage>
        <taxon>Bacteria</taxon>
        <taxon>Pseudomonadati</taxon>
        <taxon>Verrucomicrobiota</taxon>
        <taxon>Opitutia</taxon>
        <taxon>Puniceicoccales</taxon>
        <taxon>Pelagicoccaceae</taxon>
        <taxon>Pelagicoccus</taxon>
    </lineage>
</organism>
<dbReference type="CDD" id="cd00118">
    <property type="entry name" value="LysM"/>
    <property type="match status" value="1"/>
</dbReference>
<dbReference type="SMART" id="SM00257">
    <property type="entry name" value="LysM"/>
    <property type="match status" value="1"/>
</dbReference>
<proteinExistence type="predicted"/>
<keyword evidence="2" id="KW-1133">Transmembrane helix</keyword>
<dbReference type="PROSITE" id="PS51782">
    <property type="entry name" value="LYSM"/>
    <property type="match status" value="1"/>
</dbReference>
<feature type="compositionally biased region" description="Low complexity" evidence="1">
    <location>
        <begin position="132"/>
        <end position="154"/>
    </location>
</feature>
<dbReference type="InterPro" id="IPR036779">
    <property type="entry name" value="LysM_dom_sf"/>
</dbReference>
<evidence type="ECO:0000313" key="4">
    <source>
        <dbReference type="EMBL" id="MBK1878155.1"/>
    </source>
</evidence>
<dbReference type="Pfam" id="PF01476">
    <property type="entry name" value="LysM"/>
    <property type="match status" value="1"/>
</dbReference>
<comment type="caution">
    <text evidence="4">The sequence shown here is derived from an EMBL/GenBank/DDBJ whole genome shotgun (WGS) entry which is preliminary data.</text>
</comment>
<dbReference type="Proteomes" id="UP000617628">
    <property type="component" value="Unassembled WGS sequence"/>
</dbReference>
<dbReference type="AlphaFoldDB" id="A0A934RV00"/>
<sequence>MENLSSSELDSPSKTPLFIAISAVLVALVSLALGWMGLSRATALEAEIKRLEEAASADTGLEQSVQANTDRIQKLAEDTNKFSKGVSDALKAANTDIKKSQSDIRKVMMTAGEAKKMVMDLEKKGVKVAVVPSSSSTTSSSKPSTSTQPAAQKAPDAKPGKAGVYTIKSGDNFSKIAAAYKVTLSQLQAANPGIDSRRLRIGQQIVIPAPSN</sequence>
<dbReference type="EMBL" id="JAENIL010000027">
    <property type="protein sequence ID" value="MBK1878155.1"/>
    <property type="molecule type" value="Genomic_DNA"/>
</dbReference>